<evidence type="ECO:0000256" key="3">
    <source>
        <dbReference type="ARBA" id="ARBA00022723"/>
    </source>
</evidence>
<dbReference type="Gene3D" id="1.10.630.10">
    <property type="entry name" value="Cytochrome P450"/>
    <property type="match status" value="1"/>
</dbReference>
<dbReference type="Pfam" id="PF00067">
    <property type="entry name" value="p450"/>
    <property type="match status" value="1"/>
</dbReference>
<dbReference type="GO" id="GO:0020037">
    <property type="term" value="F:heme binding"/>
    <property type="evidence" value="ECO:0007669"/>
    <property type="project" value="InterPro"/>
</dbReference>
<reference evidence="5 6" key="1">
    <citation type="submission" date="2021-02" db="EMBL/GenBank/DDBJ databases">
        <title>Genome assembly of Pseudopithomyces chartarum.</title>
        <authorList>
            <person name="Jauregui R."/>
            <person name="Singh J."/>
            <person name="Voisey C."/>
        </authorList>
    </citation>
    <scope>NUCLEOTIDE SEQUENCE [LARGE SCALE GENOMIC DNA]</scope>
    <source>
        <strain evidence="5 6">AGR01</strain>
    </source>
</reference>
<evidence type="ECO:0000313" key="5">
    <source>
        <dbReference type="EMBL" id="KAK3201551.1"/>
    </source>
</evidence>
<dbReference type="PANTHER" id="PTHR24304">
    <property type="entry name" value="CYTOCHROME P450 FAMILY 7"/>
    <property type="match status" value="1"/>
</dbReference>
<evidence type="ECO:0000256" key="4">
    <source>
        <dbReference type="ARBA" id="ARBA00023004"/>
    </source>
</evidence>
<sequence length="300" mass="34469">MELLPKLPPKCSTPCLDLVQNKLFDFIDKLMTWDNLQGRMVLQDGAKERVASLFTWSEMVIVDVQTRAFFDDILYEECPDLLTHFQIYENEAWKIPMNLPDFATKALRSSKMNIEKGLRQYMNTPSHKKPNDSWIIKTLCEDMNRLGLEQDQKVYVLFSFYRVINATAYKLVFWAISYLPFRPDLSEEIKREIAPAFRNGSSSTPDIDFLLNSCPLLVSTCEEVLRLTIWSIGTRTAQAETMIGGRKLLQGKKLLVPYRAMHSDTAVFGQDALDFNPRRFMMKKGEEGGSDVHGDDADEV</sequence>
<evidence type="ECO:0000313" key="6">
    <source>
        <dbReference type="Proteomes" id="UP001280581"/>
    </source>
</evidence>
<evidence type="ECO:0008006" key="7">
    <source>
        <dbReference type="Google" id="ProtNLM"/>
    </source>
</evidence>
<dbReference type="InterPro" id="IPR036396">
    <property type="entry name" value="Cyt_P450_sf"/>
</dbReference>
<evidence type="ECO:0000256" key="2">
    <source>
        <dbReference type="ARBA" id="ARBA00022617"/>
    </source>
</evidence>
<dbReference type="GO" id="GO:0008395">
    <property type="term" value="F:steroid hydroxylase activity"/>
    <property type="evidence" value="ECO:0007669"/>
    <property type="project" value="TreeGrafter"/>
</dbReference>
<organism evidence="5 6">
    <name type="scientific">Pseudopithomyces chartarum</name>
    <dbReference type="NCBI Taxonomy" id="1892770"/>
    <lineage>
        <taxon>Eukaryota</taxon>
        <taxon>Fungi</taxon>
        <taxon>Dikarya</taxon>
        <taxon>Ascomycota</taxon>
        <taxon>Pezizomycotina</taxon>
        <taxon>Dothideomycetes</taxon>
        <taxon>Pleosporomycetidae</taxon>
        <taxon>Pleosporales</taxon>
        <taxon>Massarineae</taxon>
        <taxon>Didymosphaeriaceae</taxon>
        <taxon>Pseudopithomyces</taxon>
    </lineage>
</organism>
<dbReference type="AlphaFoldDB" id="A0AAN6LQG6"/>
<keyword evidence="6" id="KW-1185">Reference proteome</keyword>
<name>A0AAN6LQG6_9PLEO</name>
<keyword evidence="2" id="KW-0349">Heme</keyword>
<dbReference type="GO" id="GO:0005506">
    <property type="term" value="F:iron ion binding"/>
    <property type="evidence" value="ECO:0007669"/>
    <property type="project" value="InterPro"/>
</dbReference>
<dbReference type="PANTHER" id="PTHR24304:SF2">
    <property type="entry name" value="24-HYDROXYCHOLESTEROL 7-ALPHA-HYDROXYLASE"/>
    <property type="match status" value="1"/>
</dbReference>
<proteinExistence type="inferred from homology"/>
<dbReference type="Proteomes" id="UP001280581">
    <property type="component" value="Unassembled WGS sequence"/>
</dbReference>
<evidence type="ECO:0000256" key="1">
    <source>
        <dbReference type="ARBA" id="ARBA00010617"/>
    </source>
</evidence>
<gene>
    <name evidence="5" type="ORF">GRF29_185g1334998</name>
</gene>
<dbReference type="InterPro" id="IPR001128">
    <property type="entry name" value="Cyt_P450"/>
</dbReference>
<accession>A0AAN6LQG6</accession>
<dbReference type="InterPro" id="IPR050529">
    <property type="entry name" value="CYP450_sterol_14alpha_dmase"/>
</dbReference>
<comment type="similarity">
    <text evidence="1">Belongs to the cytochrome P450 family.</text>
</comment>
<protein>
    <recommendedName>
        <fullName evidence="7">Cytochrome P450</fullName>
    </recommendedName>
</protein>
<dbReference type="GO" id="GO:0016705">
    <property type="term" value="F:oxidoreductase activity, acting on paired donors, with incorporation or reduction of molecular oxygen"/>
    <property type="evidence" value="ECO:0007669"/>
    <property type="project" value="InterPro"/>
</dbReference>
<dbReference type="SUPFAM" id="SSF48264">
    <property type="entry name" value="Cytochrome P450"/>
    <property type="match status" value="1"/>
</dbReference>
<keyword evidence="3" id="KW-0479">Metal-binding</keyword>
<dbReference type="EMBL" id="WVTA01000016">
    <property type="protein sequence ID" value="KAK3201551.1"/>
    <property type="molecule type" value="Genomic_DNA"/>
</dbReference>
<comment type="caution">
    <text evidence="5">The sequence shown here is derived from an EMBL/GenBank/DDBJ whole genome shotgun (WGS) entry which is preliminary data.</text>
</comment>
<keyword evidence="4" id="KW-0408">Iron</keyword>